<feature type="coiled-coil region" evidence="1">
    <location>
        <begin position="154"/>
        <end position="219"/>
    </location>
</feature>
<organism evidence="2 3">
    <name type="scientific">Botrytis elliptica</name>
    <dbReference type="NCBI Taxonomy" id="278938"/>
    <lineage>
        <taxon>Eukaryota</taxon>
        <taxon>Fungi</taxon>
        <taxon>Dikarya</taxon>
        <taxon>Ascomycota</taxon>
        <taxon>Pezizomycotina</taxon>
        <taxon>Leotiomycetes</taxon>
        <taxon>Helotiales</taxon>
        <taxon>Sclerotiniaceae</taxon>
        <taxon>Botrytis</taxon>
    </lineage>
</organism>
<protein>
    <submittedName>
        <fullName evidence="2">Uncharacterized protein</fullName>
    </submittedName>
</protein>
<reference evidence="2 3" key="1">
    <citation type="submission" date="2017-12" db="EMBL/GenBank/DDBJ databases">
        <title>Comparative genomics of Botrytis spp.</title>
        <authorList>
            <person name="Valero-Jimenez C.A."/>
            <person name="Tapia P."/>
            <person name="Veloso J."/>
            <person name="Silva-Moreno E."/>
            <person name="Staats M."/>
            <person name="Valdes J.H."/>
            <person name="Van Kan J.A.L."/>
        </authorList>
    </citation>
    <scope>NUCLEOTIDE SEQUENCE [LARGE SCALE GENOMIC DNA]</scope>
    <source>
        <strain evidence="2 3">Be9601</strain>
    </source>
</reference>
<proteinExistence type="predicted"/>
<dbReference type="AlphaFoldDB" id="A0A4Z1JX91"/>
<evidence type="ECO:0000256" key="1">
    <source>
        <dbReference type="SAM" id="Coils"/>
    </source>
</evidence>
<keyword evidence="3" id="KW-1185">Reference proteome</keyword>
<accession>A0A4Z1JX91</accession>
<sequence length="994" mass="111900">MSNHGNDEDENLPLGGHNLPQGGIDEVLDSYSSNLDELHNLHEVLIARCEKFIKKDDIPFEKFEQLWEIQEEINLLKSRVDDRRKDLTSFFDKVEGVKLLLENNETLDLSESIDRMLAKVKKPPQHLIDSALTITTLAYGSLNSVRAMNPDVKAMLFNKELDNAEKKVRKLETEKQSLTESLKIYTTTDERCNNLQNELDTAQKKLDIIKEQMNDSQKKVAEQFGIVANLRLDIQSQKKQLEMEAKTRSENTSRLDDANITIEAHQQTINRLESEVAEKDISINNLTEDKNNETKRADHKSQLVLSLEKEKRETAENLAKVQKDLQALYKERDEWHIAEENSHGQLTDMTTARDNLVIDKADVECQLAAMTTAWDNLAIEKADIVFQLAAMITARDDVNRQLAAMITARDDITTARDDVNCQLAAMTTARDDITTARDDANRQLAAMTTARDDANRQLAAMTTARDDANRQLAAMTTARDDANRQLAAITTARDDANRQLAAMTTARDDSISAKARLDIELSATVKDRDAVAAEKAAADKKLAATIVELDDLVIAKADVDNQLAAITKARDQLINGKADTDDQLVAVTKERDSAIATQKNINDELSAIIVERDILTTAKATALEERDDSRNKAEEIKFELQTSRKIGETLERTLMNQKNVYHNFRLYSSLITTMAYHNEPMFPVETVLSMEHLPELPRQVFQIKDDDKEILIAQVDPSAPDWPVTQVLAETWVISKRTSNRIKSSHSLALSLELYKFLKGGGGIITFHTYELLAQLTDGVLRSTSSFLFVLLPICLDIFSIDLVTSEKSVPKALLTIAMYKLLLALKARCPNSMGYSENSEATIIRKFDTYIQKMGGVPEAIYQLIKSSNIGSRDAIRQLVGDDLCPEHIDDTWNIISGKDDGFIFFLCGTKVLCAIEASCFVYKTDIEDMRCIAYETRNGQYSFTAYPISMEWWRVRLHHLGPPPLLTELLQKLENGDKIFPDMDQTDLGEST</sequence>
<name>A0A4Z1JX91_9HELO</name>
<evidence type="ECO:0000313" key="3">
    <source>
        <dbReference type="Proteomes" id="UP000297229"/>
    </source>
</evidence>
<dbReference type="SUPFAM" id="SSF58100">
    <property type="entry name" value="Bacterial hemolysins"/>
    <property type="match status" value="1"/>
</dbReference>
<feature type="coiled-coil region" evidence="1">
    <location>
        <begin position="437"/>
        <end position="499"/>
    </location>
</feature>
<gene>
    <name evidence="2" type="ORF">BELL_0164g00090</name>
</gene>
<keyword evidence="1" id="KW-0175">Coiled coil</keyword>
<dbReference type="EMBL" id="PQXM01000163">
    <property type="protein sequence ID" value="TGO76280.1"/>
    <property type="molecule type" value="Genomic_DNA"/>
</dbReference>
<comment type="caution">
    <text evidence="2">The sequence shown here is derived from an EMBL/GenBank/DDBJ whole genome shotgun (WGS) entry which is preliminary data.</text>
</comment>
<dbReference type="Proteomes" id="UP000297229">
    <property type="component" value="Unassembled WGS sequence"/>
</dbReference>
<evidence type="ECO:0000313" key="2">
    <source>
        <dbReference type="EMBL" id="TGO76280.1"/>
    </source>
</evidence>
<feature type="coiled-coil region" evidence="1">
    <location>
        <begin position="255"/>
        <end position="331"/>
    </location>
</feature>